<dbReference type="GO" id="GO:0016460">
    <property type="term" value="C:myosin II complex"/>
    <property type="evidence" value="ECO:0007669"/>
    <property type="project" value="TreeGrafter"/>
</dbReference>
<dbReference type="CDD" id="cd00051">
    <property type="entry name" value="EFh"/>
    <property type="match status" value="1"/>
</dbReference>
<reference evidence="7" key="1">
    <citation type="submission" date="2025-08" db="UniProtKB">
        <authorList>
            <consortium name="Ensembl"/>
        </authorList>
    </citation>
    <scope>IDENTIFICATION</scope>
</reference>
<dbReference type="InterPro" id="IPR050230">
    <property type="entry name" value="CALM/Myosin/TropC-like"/>
</dbReference>
<dbReference type="Ensembl" id="ENSACOT00000011134.1">
    <property type="protein sequence ID" value="ENSACOP00000010761.1"/>
    <property type="gene ID" value="ENSACOG00000007456.1"/>
</dbReference>
<evidence type="ECO:0000313" key="7">
    <source>
        <dbReference type="Ensembl" id="ENSACOP00000010761.1"/>
    </source>
</evidence>
<evidence type="ECO:0000256" key="5">
    <source>
        <dbReference type="ARBA" id="ARBA00023179"/>
    </source>
</evidence>
<dbReference type="GO" id="GO:0031672">
    <property type="term" value="C:A band"/>
    <property type="evidence" value="ECO:0007669"/>
    <property type="project" value="TreeGrafter"/>
</dbReference>
<dbReference type="PANTHER" id="PTHR23048">
    <property type="entry name" value="MYOSIN LIGHT CHAIN 1, 3"/>
    <property type="match status" value="1"/>
</dbReference>
<comment type="subunit">
    <text evidence="1">Myosin is a hexamer of 2 heavy chains and 4 light chains.</text>
</comment>
<evidence type="ECO:0000256" key="3">
    <source>
        <dbReference type="ARBA" id="ARBA00023123"/>
    </source>
</evidence>
<organism evidence="7 8">
    <name type="scientific">Amazona collaria</name>
    <name type="common">yellow-billed parrot</name>
    <dbReference type="NCBI Taxonomy" id="241587"/>
    <lineage>
        <taxon>Eukaryota</taxon>
        <taxon>Metazoa</taxon>
        <taxon>Chordata</taxon>
        <taxon>Craniata</taxon>
        <taxon>Vertebrata</taxon>
        <taxon>Euteleostomi</taxon>
        <taxon>Archelosauria</taxon>
        <taxon>Archosauria</taxon>
        <taxon>Dinosauria</taxon>
        <taxon>Saurischia</taxon>
        <taxon>Theropoda</taxon>
        <taxon>Coelurosauria</taxon>
        <taxon>Aves</taxon>
        <taxon>Neognathae</taxon>
        <taxon>Neoaves</taxon>
        <taxon>Telluraves</taxon>
        <taxon>Australaves</taxon>
        <taxon>Psittaciformes</taxon>
        <taxon>Psittacidae</taxon>
        <taxon>Amazona</taxon>
    </lineage>
</organism>
<dbReference type="PROSITE" id="PS50222">
    <property type="entry name" value="EF_HAND_2"/>
    <property type="match status" value="1"/>
</dbReference>
<evidence type="ECO:0000256" key="1">
    <source>
        <dbReference type="ARBA" id="ARBA00011445"/>
    </source>
</evidence>
<dbReference type="PANTHER" id="PTHR23048:SF1">
    <property type="entry name" value="MYOSIN LIGHT CHAIN 4"/>
    <property type="match status" value="1"/>
</dbReference>
<dbReference type="GO" id="GO:0003785">
    <property type="term" value="F:actin monomer binding"/>
    <property type="evidence" value="ECO:0007669"/>
    <property type="project" value="TreeGrafter"/>
</dbReference>
<accession>A0A8B9FP36</accession>
<feature type="domain" description="EF-hand" evidence="6">
    <location>
        <begin position="128"/>
        <end position="163"/>
    </location>
</feature>
<reference evidence="7" key="2">
    <citation type="submission" date="2025-09" db="UniProtKB">
        <authorList>
            <consortium name="Ensembl"/>
        </authorList>
    </citation>
    <scope>IDENTIFICATION</scope>
</reference>
<dbReference type="AlphaFoldDB" id="A0A8B9FP36"/>
<protein>
    <submittedName>
        <fullName evidence="7">Myosin light chain 4</fullName>
    </submittedName>
</protein>
<dbReference type="Proteomes" id="UP000694522">
    <property type="component" value="Unplaced"/>
</dbReference>
<evidence type="ECO:0000256" key="4">
    <source>
        <dbReference type="ARBA" id="ARBA00023175"/>
    </source>
</evidence>
<evidence type="ECO:0000259" key="6">
    <source>
        <dbReference type="PROSITE" id="PS50222"/>
    </source>
</evidence>
<dbReference type="InterPro" id="IPR011992">
    <property type="entry name" value="EF-hand-dom_pair"/>
</dbReference>
<dbReference type="FunFam" id="1.10.238.10:FF:000003">
    <property type="entry name" value="Calmodulin A"/>
    <property type="match status" value="1"/>
</dbReference>
<dbReference type="GO" id="GO:0060048">
    <property type="term" value="P:cardiac muscle contraction"/>
    <property type="evidence" value="ECO:0007669"/>
    <property type="project" value="TreeGrafter"/>
</dbReference>
<dbReference type="SUPFAM" id="SSF47473">
    <property type="entry name" value="EF-hand"/>
    <property type="match status" value="1"/>
</dbReference>
<keyword evidence="8" id="KW-1185">Reference proteome</keyword>
<keyword evidence="3" id="KW-0518">Myosin</keyword>
<dbReference type="InterPro" id="IPR002048">
    <property type="entry name" value="EF_hand_dom"/>
</dbReference>
<proteinExistence type="predicted"/>
<dbReference type="GO" id="GO:0005509">
    <property type="term" value="F:calcium ion binding"/>
    <property type="evidence" value="ECO:0007669"/>
    <property type="project" value="InterPro"/>
</dbReference>
<keyword evidence="2" id="KW-0677">Repeat</keyword>
<evidence type="ECO:0000256" key="2">
    <source>
        <dbReference type="ARBA" id="ARBA00022737"/>
    </source>
</evidence>
<sequence length="269" mass="29637">MLGVPAEPWGAVGTMGMQQEGTPHACVHLFLASVGRRMGPAWKGTSGLFSSAEFKEAFSLFDRTPAGAMQISYAQCGDVLRALGHNPTNAEVLKVLGKPKAEEMNTKLLDFETFLPILQHFTRNKEQGTFEDFVEGLRVFDKEGNGMVMGAELRHVLVTLGEKMTESEVEQLMAGQEDANGCINYEGRSKRFPSRPSQTRLSWLRVHTVSSGRTLVITEREVRTIFQSFPKESCETGQLGWEQGGCVSDFQLKTACFQGFIPSFGTASL</sequence>
<name>A0A8B9FP36_9PSIT</name>
<keyword evidence="4" id="KW-0505">Motor protein</keyword>
<evidence type="ECO:0000313" key="8">
    <source>
        <dbReference type="Proteomes" id="UP000694522"/>
    </source>
</evidence>
<keyword evidence="5" id="KW-0514">Muscle protein</keyword>
<dbReference type="Gene3D" id="1.10.238.10">
    <property type="entry name" value="EF-hand"/>
    <property type="match status" value="2"/>
</dbReference>